<dbReference type="GO" id="GO:0000026">
    <property type="term" value="F:alpha-1,2-mannosyltransferase activity"/>
    <property type="evidence" value="ECO:0007669"/>
    <property type="project" value="TreeGrafter"/>
</dbReference>
<dbReference type="RefSeq" id="XP_038050794.1">
    <property type="nucleotide sequence ID" value="XM_038194866.1"/>
</dbReference>
<feature type="transmembrane region" description="Helical" evidence="11">
    <location>
        <begin position="385"/>
        <end position="406"/>
    </location>
</feature>
<evidence type="ECO:0000256" key="2">
    <source>
        <dbReference type="ARBA" id="ARBA00004687"/>
    </source>
</evidence>
<evidence type="ECO:0000256" key="12">
    <source>
        <dbReference type="SAM" id="SignalP"/>
    </source>
</evidence>
<comment type="pathway">
    <text evidence="2">Glycolipid biosynthesis; glycosylphosphatidylinositol-anchor biosynthesis.</text>
</comment>
<evidence type="ECO:0000256" key="10">
    <source>
        <dbReference type="ARBA" id="ARBA00038466"/>
    </source>
</evidence>
<feature type="signal peptide" evidence="12">
    <location>
        <begin position="1"/>
        <end position="23"/>
    </location>
</feature>
<evidence type="ECO:0000313" key="14">
    <source>
        <dbReference type="Proteomes" id="UP000887568"/>
    </source>
</evidence>
<keyword evidence="9 11" id="KW-0472">Membrane</keyword>
<dbReference type="CTD" id="80235"/>
<evidence type="ECO:0000256" key="3">
    <source>
        <dbReference type="ARBA" id="ARBA00022502"/>
    </source>
</evidence>
<evidence type="ECO:0000256" key="5">
    <source>
        <dbReference type="ARBA" id="ARBA00022679"/>
    </source>
</evidence>
<dbReference type="Pfam" id="PF03901">
    <property type="entry name" value="Glyco_transf_22"/>
    <property type="match status" value="1"/>
</dbReference>
<evidence type="ECO:0000256" key="1">
    <source>
        <dbReference type="ARBA" id="ARBA00004477"/>
    </source>
</evidence>
<dbReference type="GO" id="GO:0005789">
    <property type="term" value="C:endoplasmic reticulum membrane"/>
    <property type="evidence" value="ECO:0007669"/>
    <property type="project" value="UniProtKB-SubCell"/>
</dbReference>
<protein>
    <recommendedName>
        <fullName evidence="11">Mannosyltransferase</fullName>
        <ecNumber evidence="11">2.4.1.-</ecNumber>
    </recommendedName>
</protein>
<dbReference type="PANTHER" id="PTHR22760">
    <property type="entry name" value="GLYCOSYLTRANSFERASE"/>
    <property type="match status" value="1"/>
</dbReference>
<feature type="transmembrane region" description="Helical" evidence="11">
    <location>
        <begin position="321"/>
        <end position="342"/>
    </location>
</feature>
<comment type="subcellular location">
    <subcellularLocation>
        <location evidence="1 11">Endoplasmic reticulum membrane</location>
        <topology evidence="1 11">Multi-pass membrane protein</topology>
    </subcellularLocation>
</comment>
<dbReference type="OrthoDB" id="10066429at2759"/>
<reference evidence="13" key="1">
    <citation type="submission" date="2022-11" db="UniProtKB">
        <authorList>
            <consortium name="EnsemblMetazoa"/>
        </authorList>
    </citation>
    <scope>IDENTIFICATION</scope>
</reference>
<accession>A0A913ZHB2</accession>
<evidence type="ECO:0000256" key="11">
    <source>
        <dbReference type="RuleBase" id="RU363075"/>
    </source>
</evidence>
<evidence type="ECO:0000256" key="9">
    <source>
        <dbReference type="ARBA" id="ARBA00023136"/>
    </source>
</evidence>
<evidence type="ECO:0000256" key="6">
    <source>
        <dbReference type="ARBA" id="ARBA00022692"/>
    </source>
</evidence>
<sequence length="614" mass="68950">MGYKLWVVLVGVRILLCLWPMNAYIHPDEFFQNTEPLAGDIFGMETMRPWEFNATKPLRSIFFPHITSGLGMKILQYADTAGIISLSPYSLLVIPRLMMVVVSLLCIDYPVYMISKLLEMKAGTCLTILASSFVTLAYHTKTFSNSYETMTFALLLLLVVDSRLDQFKLPRSAKPSSEKGGKKEVLKRGERPNHAFWIGVFIVEGTFNRISFPCYTLIPMVFWLTGSATEFGVQAVREVVRNTLALLPGAMTMLVSNIVMDSVYYGSLDPVVLTDPQLLFANLNYDFLVHNLTVTPLNSLMYHLDIDNIAQHGLHPRITHIFVNLPMLFLPLVVCFATEVFAVVRGARQTTSTGFTGSSSRAFFILCFVTPTFLLSLVPHQEARFILPVLVPLVLLYAEFVMSGVSVPNVPWIVWNVLGCIMFGFVHQGGVVPSVMHTHGLVSQPTQTPIQYHFVYFHTYMPPRHLALYNQSQPALPSLDQPTAKPAELPNTMTFHDLMGADNLALSTTVNNLLSSKHTPVPKFFKKEVYVFAPASLDPVFCRLGIKHNYKLVKTFFPHVSAEDVPEFMPSYTCVAEPDRNAHHKNSLQKWQAMFSLNMYKADVVHIVPQTGVP</sequence>
<dbReference type="AlphaFoldDB" id="A0A913ZHB2"/>
<evidence type="ECO:0000256" key="4">
    <source>
        <dbReference type="ARBA" id="ARBA00022676"/>
    </source>
</evidence>
<keyword evidence="7 11" id="KW-0256">Endoplasmic reticulum</keyword>
<dbReference type="Proteomes" id="UP000887568">
    <property type="component" value="Unplaced"/>
</dbReference>
<keyword evidence="5" id="KW-0808">Transferase</keyword>
<dbReference type="GO" id="GO:0006506">
    <property type="term" value="P:GPI anchor biosynthetic process"/>
    <property type="evidence" value="ECO:0007669"/>
    <property type="project" value="UniProtKB-KW"/>
</dbReference>
<feature type="transmembrane region" description="Helical" evidence="11">
    <location>
        <begin position="412"/>
        <end position="432"/>
    </location>
</feature>
<dbReference type="GeneID" id="119723948"/>
<dbReference type="EnsemblMetazoa" id="XM_038194866.1">
    <property type="protein sequence ID" value="XP_038050794.1"/>
    <property type="gene ID" value="LOC119723948"/>
</dbReference>
<organism evidence="13 14">
    <name type="scientific">Patiria miniata</name>
    <name type="common">Bat star</name>
    <name type="synonym">Asterina miniata</name>
    <dbReference type="NCBI Taxonomy" id="46514"/>
    <lineage>
        <taxon>Eukaryota</taxon>
        <taxon>Metazoa</taxon>
        <taxon>Echinodermata</taxon>
        <taxon>Eleutherozoa</taxon>
        <taxon>Asterozoa</taxon>
        <taxon>Asteroidea</taxon>
        <taxon>Valvatacea</taxon>
        <taxon>Valvatida</taxon>
        <taxon>Asterinidae</taxon>
        <taxon>Patiria</taxon>
    </lineage>
</organism>
<comment type="similarity">
    <text evidence="10">Belongs to the glycosyltransferase 22 family. PIGZ subfamily.</text>
</comment>
<dbReference type="PANTHER" id="PTHR22760:SF3">
    <property type="entry name" value="GPI MANNOSYLTRANSFERASE 4"/>
    <property type="match status" value="1"/>
</dbReference>
<dbReference type="EC" id="2.4.1.-" evidence="11"/>
<evidence type="ECO:0000313" key="13">
    <source>
        <dbReference type="EnsemblMetazoa" id="XP_038050794.1"/>
    </source>
</evidence>
<name>A0A913ZHB2_PATMI</name>
<feature type="transmembrane region" description="Helical" evidence="11">
    <location>
        <begin position="362"/>
        <end position="378"/>
    </location>
</feature>
<keyword evidence="4 11" id="KW-0328">Glycosyltransferase</keyword>
<keyword evidence="3" id="KW-0337">GPI-anchor biosynthesis</keyword>
<dbReference type="InterPro" id="IPR005599">
    <property type="entry name" value="GPI_mannosylTrfase"/>
</dbReference>
<feature type="chain" id="PRO_5038008092" description="Mannosyltransferase" evidence="12">
    <location>
        <begin position="24"/>
        <end position="614"/>
    </location>
</feature>
<keyword evidence="8 11" id="KW-1133">Transmembrane helix</keyword>
<dbReference type="OMA" id="YRICRLY"/>
<keyword evidence="6 11" id="KW-0812">Transmembrane</keyword>
<evidence type="ECO:0000256" key="8">
    <source>
        <dbReference type="ARBA" id="ARBA00022989"/>
    </source>
</evidence>
<keyword evidence="14" id="KW-1185">Reference proteome</keyword>
<keyword evidence="12" id="KW-0732">Signal</keyword>
<feature type="transmembrane region" description="Helical" evidence="11">
    <location>
        <begin position="89"/>
        <end position="111"/>
    </location>
</feature>
<evidence type="ECO:0000256" key="7">
    <source>
        <dbReference type="ARBA" id="ARBA00022824"/>
    </source>
</evidence>
<proteinExistence type="inferred from homology"/>